<comment type="caution">
    <text evidence="5">The sequence shown here is derived from an EMBL/GenBank/DDBJ whole genome shotgun (WGS) entry which is preliminary data.</text>
</comment>
<evidence type="ECO:0000313" key="5">
    <source>
        <dbReference type="EMBL" id="RDB65617.1"/>
    </source>
</evidence>
<proteinExistence type="predicted"/>
<dbReference type="OrthoDB" id="103403at2"/>
<keyword evidence="6" id="KW-1185">Reference proteome</keyword>
<dbReference type="EMBL" id="PPTS01000003">
    <property type="protein sequence ID" value="RDB65617.1"/>
    <property type="molecule type" value="Genomic_DNA"/>
</dbReference>
<dbReference type="GO" id="GO:0016020">
    <property type="term" value="C:membrane"/>
    <property type="evidence" value="ECO:0007669"/>
    <property type="project" value="UniProtKB-SubCell"/>
</dbReference>
<dbReference type="InterPro" id="IPR002797">
    <property type="entry name" value="Polysacc_synth"/>
</dbReference>
<evidence type="ECO:0000256" key="2">
    <source>
        <dbReference type="ARBA" id="ARBA00022692"/>
    </source>
</evidence>
<evidence type="ECO:0000256" key="3">
    <source>
        <dbReference type="ARBA" id="ARBA00022989"/>
    </source>
</evidence>
<dbReference type="Pfam" id="PF01943">
    <property type="entry name" value="Polysacc_synt"/>
    <property type="match status" value="1"/>
</dbReference>
<dbReference type="PANTHER" id="PTHR43424">
    <property type="entry name" value="LOCUS PUTATIVE PROTEIN 1-RELATED"/>
    <property type="match status" value="1"/>
</dbReference>
<gene>
    <name evidence="5" type="ORF">C1877_05680</name>
</gene>
<comment type="subcellular location">
    <subcellularLocation>
        <location evidence="1">Membrane</location>
        <topology evidence="1">Multi-pass membrane protein</topology>
    </subcellularLocation>
</comment>
<protein>
    <submittedName>
        <fullName evidence="5">Flippase</fullName>
    </submittedName>
</protein>
<organism evidence="5 6">
    <name type="scientific">Gordonibacter pamelaeae</name>
    <dbReference type="NCBI Taxonomy" id="471189"/>
    <lineage>
        <taxon>Bacteria</taxon>
        <taxon>Bacillati</taxon>
        <taxon>Actinomycetota</taxon>
        <taxon>Coriobacteriia</taxon>
        <taxon>Eggerthellales</taxon>
        <taxon>Eggerthellaceae</taxon>
        <taxon>Gordonibacter</taxon>
    </lineage>
</organism>
<evidence type="ECO:0000313" key="6">
    <source>
        <dbReference type="Proteomes" id="UP000254000"/>
    </source>
</evidence>
<evidence type="ECO:0000256" key="4">
    <source>
        <dbReference type="ARBA" id="ARBA00023136"/>
    </source>
</evidence>
<dbReference type="CDD" id="cd13128">
    <property type="entry name" value="MATE_Wzx_like"/>
    <property type="match status" value="1"/>
</dbReference>
<dbReference type="GeneID" id="78359196"/>
<keyword evidence="2" id="KW-0812">Transmembrane</keyword>
<sequence length="472" mass="51799">MPSLMRNSFFNMLYQLVLLLVPLASAMYVSRVVMPEGLGEIATAENLVSYFTALAPLGIPAYGLREVAKVRGDQRARSRIFSELVLLNFASTLLFLGVYATCVLVFFDGAVPALYLIFGSLIVANCLNVEWLFSGLERYVFISVRGMVVRIASLILTLVFVKGPDDVLIYAGVTCLATVANYLVNVVCLHGQVKFTLRGIAPFRHLRPVLVLAGTIVLFSIYTKVDITMLGVFCASSVVAYYAYAYKAEEIAKMLCVSLTSVYLPRLSYEFIHDRKEFSRLMRQSMMLNIWISAPMAMGVFMLAPHIVPLLFGEAFLPAVLTLQMFSGLIIAKSIGQIIYQVTIATGNERFQLVAYSVGVAVNIALNFALIPMLQQNGAVVATVLTEIVLDVVLAFYIKEHMCLAIQLRFWLSLFGGLVATGAVLLLCGALISDHLLCTGVSVVLSAITYGAVGIACKNETAVLLLRRIFRR</sequence>
<accession>A0A369M3W7</accession>
<reference evidence="5 6" key="1">
    <citation type="journal article" date="2018" name="Elife">
        <title>Discovery and characterization of a prevalent human gut bacterial enzyme sufficient for the inactivation of a family of plant toxins.</title>
        <authorList>
            <person name="Koppel N."/>
            <person name="Bisanz J.E."/>
            <person name="Pandelia M.E."/>
            <person name="Turnbaugh P.J."/>
            <person name="Balskus E.P."/>
        </authorList>
    </citation>
    <scope>NUCLEOTIDE SEQUENCE [LARGE SCALE GENOMIC DNA]</scope>
    <source>
        <strain evidence="5 6">3C</strain>
    </source>
</reference>
<dbReference type="PANTHER" id="PTHR43424:SF1">
    <property type="entry name" value="LOCUS PUTATIVE PROTEIN 1-RELATED"/>
    <property type="match status" value="1"/>
</dbReference>
<keyword evidence="3" id="KW-1133">Transmembrane helix</keyword>
<dbReference type="Proteomes" id="UP000254000">
    <property type="component" value="Unassembled WGS sequence"/>
</dbReference>
<name>A0A369M3W7_9ACTN</name>
<dbReference type="RefSeq" id="WP_015538735.1">
    <property type="nucleotide sequence ID" value="NZ_CABMMS010000003.1"/>
</dbReference>
<keyword evidence="4" id="KW-0472">Membrane</keyword>
<dbReference type="AlphaFoldDB" id="A0A369M3W7"/>
<evidence type="ECO:0000256" key="1">
    <source>
        <dbReference type="ARBA" id="ARBA00004141"/>
    </source>
</evidence>
<dbReference type="InterPro" id="IPR052556">
    <property type="entry name" value="PolySynth_Transporter"/>
</dbReference>